<accession>A0A4C1XQV0</accession>
<proteinExistence type="predicted"/>
<keyword evidence="2" id="KW-1185">Reference proteome</keyword>
<gene>
    <name evidence="1" type="ORF">EVAR_41370_1</name>
</gene>
<protein>
    <submittedName>
        <fullName evidence="1">Uncharacterized protein</fullName>
    </submittedName>
</protein>
<sequence length="163" mass="18003">MAVVTNTAHDVRDRWLKERSSDDKTLLAQKKQHVQQQFKQQLGLVVDKPRSGGSGTSNDGNTARRCHNLLQCLSSGYKINNVAFKEYALDTARKLVAAYPWYNLPSSVHKVLIHGSEVIDHALLSIGELSEEAAEACNKEMRSTHSTAPNEAAVSMFPASQIQ</sequence>
<name>A0A4C1XQV0_EUMVA</name>
<organism evidence="1 2">
    <name type="scientific">Eumeta variegata</name>
    <name type="common">Bagworm moth</name>
    <name type="synonym">Eumeta japonica</name>
    <dbReference type="NCBI Taxonomy" id="151549"/>
    <lineage>
        <taxon>Eukaryota</taxon>
        <taxon>Metazoa</taxon>
        <taxon>Ecdysozoa</taxon>
        <taxon>Arthropoda</taxon>
        <taxon>Hexapoda</taxon>
        <taxon>Insecta</taxon>
        <taxon>Pterygota</taxon>
        <taxon>Neoptera</taxon>
        <taxon>Endopterygota</taxon>
        <taxon>Lepidoptera</taxon>
        <taxon>Glossata</taxon>
        <taxon>Ditrysia</taxon>
        <taxon>Tineoidea</taxon>
        <taxon>Psychidae</taxon>
        <taxon>Oiketicinae</taxon>
        <taxon>Eumeta</taxon>
    </lineage>
</organism>
<dbReference type="OrthoDB" id="8193306at2759"/>
<dbReference type="EMBL" id="BGZK01000914">
    <property type="protein sequence ID" value="GBP64954.1"/>
    <property type="molecule type" value="Genomic_DNA"/>
</dbReference>
<evidence type="ECO:0000313" key="1">
    <source>
        <dbReference type="EMBL" id="GBP64954.1"/>
    </source>
</evidence>
<comment type="caution">
    <text evidence="1">The sequence shown here is derived from an EMBL/GenBank/DDBJ whole genome shotgun (WGS) entry which is preliminary data.</text>
</comment>
<dbReference type="Proteomes" id="UP000299102">
    <property type="component" value="Unassembled WGS sequence"/>
</dbReference>
<reference evidence="1 2" key="1">
    <citation type="journal article" date="2019" name="Commun. Biol.">
        <title>The bagworm genome reveals a unique fibroin gene that provides high tensile strength.</title>
        <authorList>
            <person name="Kono N."/>
            <person name="Nakamura H."/>
            <person name="Ohtoshi R."/>
            <person name="Tomita M."/>
            <person name="Numata K."/>
            <person name="Arakawa K."/>
        </authorList>
    </citation>
    <scope>NUCLEOTIDE SEQUENCE [LARGE SCALE GENOMIC DNA]</scope>
</reference>
<evidence type="ECO:0000313" key="2">
    <source>
        <dbReference type="Proteomes" id="UP000299102"/>
    </source>
</evidence>
<dbReference type="AlphaFoldDB" id="A0A4C1XQV0"/>